<comment type="caution">
    <text evidence="5">The sequence shown here is derived from an EMBL/GenBank/DDBJ whole genome shotgun (WGS) entry which is preliminary data.</text>
</comment>
<evidence type="ECO:0000256" key="4">
    <source>
        <dbReference type="SAM" id="SignalP"/>
    </source>
</evidence>
<gene>
    <name evidence="5" type="ORF">DHOM_08755</name>
</gene>
<name>A0ABR4SJL7_9MICO</name>
<dbReference type="Proteomes" id="UP000030182">
    <property type="component" value="Unassembled WGS sequence"/>
</dbReference>
<accession>A0ABR4SJL7</accession>
<dbReference type="InterPro" id="IPR005950">
    <property type="entry name" value="ModA"/>
</dbReference>
<feature type="chain" id="PRO_5046540405" evidence="4">
    <location>
        <begin position="20"/>
        <end position="265"/>
    </location>
</feature>
<dbReference type="PANTHER" id="PTHR30632:SF0">
    <property type="entry name" value="SULFATE-BINDING PROTEIN"/>
    <property type="match status" value="1"/>
</dbReference>
<dbReference type="EMBL" id="JDRS01000014">
    <property type="protein sequence ID" value="KDS92877.1"/>
    <property type="molecule type" value="Genomic_DNA"/>
</dbReference>
<keyword evidence="2" id="KW-0479">Metal-binding</keyword>
<keyword evidence="3 4" id="KW-0732">Signal</keyword>
<keyword evidence="6" id="KW-1185">Reference proteome</keyword>
<evidence type="ECO:0000313" key="6">
    <source>
        <dbReference type="Proteomes" id="UP000030182"/>
    </source>
</evidence>
<dbReference type="SUPFAM" id="SSF53850">
    <property type="entry name" value="Periplasmic binding protein-like II"/>
    <property type="match status" value="1"/>
</dbReference>
<dbReference type="PIRSF" id="PIRSF004846">
    <property type="entry name" value="ModA"/>
    <property type="match status" value="1"/>
</dbReference>
<dbReference type="PANTHER" id="PTHR30632">
    <property type="entry name" value="MOLYBDATE-BINDING PERIPLASMIC PROTEIN"/>
    <property type="match status" value="1"/>
</dbReference>
<organism evidence="5 6">
    <name type="scientific">Dermabacter hominis 1368</name>
    <dbReference type="NCBI Taxonomy" id="1450519"/>
    <lineage>
        <taxon>Bacteria</taxon>
        <taxon>Bacillati</taxon>
        <taxon>Actinomycetota</taxon>
        <taxon>Actinomycetes</taxon>
        <taxon>Micrococcales</taxon>
        <taxon>Dermabacteraceae</taxon>
        <taxon>Dermabacter</taxon>
    </lineage>
</organism>
<dbReference type="RefSeq" id="WP_052127014.1">
    <property type="nucleotide sequence ID" value="NZ_KN323183.1"/>
</dbReference>
<reference evidence="5 6" key="1">
    <citation type="submission" date="2014-01" db="EMBL/GenBank/DDBJ databases">
        <title>Draft genome sequence of the multidrug-resistant clinical isolate Dermabacter hominis 1368.</title>
        <authorList>
            <person name="Albersmeier A."/>
            <person name="Bomholt C."/>
            <person name="Glaub A."/>
            <person name="Ruckert C."/>
            <person name="Soriano F."/>
            <person name="Fernandez-Natal I."/>
            <person name="Tauch A."/>
        </authorList>
    </citation>
    <scope>NUCLEOTIDE SEQUENCE [LARGE SCALE GENOMIC DNA]</scope>
    <source>
        <strain evidence="5 6">1368</strain>
    </source>
</reference>
<dbReference type="InterPro" id="IPR050682">
    <property type="entry name" value="ModA/WtpA"/>
</dbReference>
<dbReference type="Gene3D" id="3.40.190.10">
    <property type="entry name" value="Periplasmic binding protein-like II"/>
    <property type="match status" value="2"/>
</dbReference>
<evidence type="ECO:0000313" key="5">
    <source>
        <dbReference type="EMBL" id="KDS92877.1"/>
    </source>
</evidence>
<comment type="similarity">
    <text evidence="1">Belongs to the bacterial solute-binding protein ModA family.</text>
</comment>
<sequence>MKRMAGAGAAAMLAAASLAGCGSTNEGATSDASPGRTKVTVFAAASLKNTFESFEKEFEAKNPDIDVVFTFAGSQDLVTQMDGGAPADVFASASKKWMDTAESKNLVSSSPRIFARNSLEIAVAEGNPKKVTGLDDLASRPELVVVRCASEVPCGALTDKVLMAAGDPKIDFDTEQNSVTDTLGLVKAGEADVAFVYETDVASAPEKVDGLEIPEAESLANEYPIAVTVEAQKAKRSEAAQKFVDYVLGDDGQKALAEAGFQKGE</sequence>
<dbReference type="NCBIfam" id="TIGR01256">
    <property type="entry name" value="modA"/>
    <property type="match status" value="1"/>
</dbReference>
<feature type="signal peptide" evidence="4">
    <location>
        <begin position="1"/>
        <end position="19"/>
    </location>
</feature>
<evidence type="ECO:0000256" key="2">
    <source>
        <dbReference type="ARBA" id="ARBA00022723"/>
    </source>
</evidence>
<evidence type="ECO:0000256" key="3">
    <source>
        <dbReference type="ARBA" id="ARBA00022729"/>
    </source>
</evidence>
<evidence type="ECO:0000256" key="1">
    <source>
        <dbReference type="ARBA" id="ARBA00009175"/>
    </source>
</evidence>
<dbReference type="Pfam" id="PF13531">
    <property type="entry name" value="SBP_bac_11"/>
    <property type="match status" value="1"/>
</dbReference>
<proteinExistence type="inferred from homology"/>
<dbReference type="PROSITE" id="PS51257">
    <property type="entry name" value="PROKAR_LIPOPROTEIN"/>
    <property type="match status" value="1"/>
</dbReference>
<protein>
    <submittedName>
        <fullName evidence="5">Molybdate-binding protein</fullName>
    </submittedName>
</protein>